<dbReference type="Gene3D" id="1.20.120.450">
    <property type="entry name" value="dinb family like domain"/>
    <property type="match status" value="1"/>
</dbReference>
<dbReference type="InterPro" id="IPR034660">
    <property type="entry name" value="DinB/YfiT-like"/>
</dbReference>
<dbReference type="AlphaFoldDB" id="A0A7K1GBM8"/>
<proteinExistence type="predicted"/>
<feature type="chain" id="PRO_5029568906" evidence="1">
    <location>
        <begin position="32"/>
        <end position="218"/>
    </location>
</feature>
<keyword evidence="4" id="KW-1185">Reference proteome</keyword>
<gene>
    <name evidence="3" type="ORF">F1003_02435</name>
</gene>
<keyword evidence="1" id="KW-0732">Signal</keyword>
<evidence type="ECO:0000256" key="1">
    <source>
        <dbReference type="SAM" id="SignalP"/>
    </source>
</evidence>
<evidence type="ECO:0000259" key="2">
    <source>
        <dbReference type="Pfam" id="PF12867"/>
    </source>
</evidence>
<evidence type="ECO:0000313" key="3">
    <source>
        <dbReference type="EMBL" id="MTE25778.1"/>
    </source>
</evidence>
<name>A0A7K1GBM8_9FLAO</name>
<feature type="signal peptide" evidence="1">
    <location>
        <begin position="1"/>
        <end position="31"/>
    </location>
</feature>
<accession>A0A7K1GBM8</accession>
<organism evidence="3 4">
    <name type="scientific">Winogradskyella ouciana</name>
    <dbReference type="NCBI Taxonomy" id="2608631"/>
    <lineage>
        <taxon>Bacteria</taxon>
        <taxon>Pseudomonadati</taxon>
        <taxon>Bacteroidota</taxon>
        <taxon>Flavobacteriia</taxon>
        <taxon>Flavobacteriales</taxon>
        <taxon>Flavobacteriaceae</taxon>
        <taxon>Winogradskyella</taxon>
    </lineage>
</organism>
<reference evidence="3 4" key="1">
    <citation type="submission" date="2019-11" db="EMBL/GenBank/DDBJ databases">
        <title>Winogradskyella ouciana sp. nov., isolated from the hadal seawater of the Mariana Trench.</title>
        <authorList>
            <person name="Liu R."/>
        </authorList>
    </citation>
    <scope>NUCLEOTIDE SEQUENCE [LARGE SCALE GENOMIC DNA]</scope>
    <source>
        <strain evidence="3 4">ZXX205</strain>
    </source>
</reference>
<comment type="caution">
    <text evidence="3">The sequence shown here is derived from an EMBL/GenBank/DDBJ whole genome shotgun (WGS) entry which is preliminary data.</text>
</comment>
<dbReference type="PROSITE" id="PS51318">
    <property type="entry name" value="TAT"/>
    <property type="match status" value="1"/>
</dbReference>
<sequence>MEFMKTSRRKFIGSSALLTAGALLLPNVGMASNEYQSNPDDLYLIGPKEGFTTHIGTMLSMMTMMRAWVVRQVKNLTVEELDFQIYDTSNSIGAMLFHLAATEKYYQLNTFENIPWGEWDQAIKDEWDVASSLGERARDIIKGNDISFYLEKLESVRSYTIEKFKELDDSWLMQSEPFFPIKRGTLGETNNYAKWFHVCEHESNHNGQIKFIKSRISD</sequence>
<dbReference type="InterPro" id="IPR024775">
    <property type="entry name" value="DinB-like"/>
</dbReference>
<dbReference type="InterPro" id="IPR006311">
    <property type="entry name" value="TAT_signal"/>
</dbReference>
<dbReference type="Pfam" id="PF12867">
    <property type="entry name" value="DinB_2"/>
    <property type="match status" value="1"/>
</dbReference>
<feature type="domain" description="DinB-like" evidence="2">
    <location>
        <begin position="72"/>
        <end position="209"/>
    </location>
</feature>
<evidence type="ECO:0000313" key="4">
    <source>
        <dbReference type="Proteomes" id="UP000447545"/>
    </source>
</evidence>
<dbReference type="SUPFAM" id="SSF109854">
    <property type="entry name" value="DinB/YfiT-like putative metalloenzymes"/>
    <property type="match status" value="1"/>
</dbReference>
<dbReference type="Proteomes" id="UP000447545">
    <property type="component" value="Unassembled WGS sequence"/>
</dbReference>
<dbReference type="EMBL" id="WJYA01000002">
    <property type="protein sequence ID" value="MTE25778.1"/>
    <property type="molecule type" value="Genomic_DNA"/>
</dbReference>
<protein>
    <submittedName>
        <fullName evidence="3">DUF664 domain-containing protein</fullName>
    </submittedName>
</protein>